<dbReference type="AlphaFoldDB" id="A0A4R8R3X7"/>
<reference evidence="5 6" key="1">
    <citation type="journal article" date="2019" name="Sci. Rep.">
        <title>Extended insight into the Mycobacterium chelonae-abscessus complex through whole genome sequencing of Mycobacterium salmoniphilum outbreak and Mycobacterium salmoniphilum-like strains.</title>
        <authorList>
            <person name="Behra P.R.K."/>
            <person name="Das S."/>
            <person name="Pettersson B.M.F."/>
            <person name="Shirreff L."/>
            <person name="DuCote T."/>
            <person name="Jacobsson K.G."/>
            <person name="Ennis D.G."/>
            <person name="Kirsebom L.A."/>
        </authorList>
    </citation>
    <scope>NUCLEOTIDE SEQUENCE [LARGE SCALE GENOMIC DNA]</scope>
    <source>
        <strain evidence="5 6">CCUG 63697</strain>
    </source>
</reference>
<comment type="similarity">
    <text evidence="3">Belongs to the lyase 1 family. Adenylosuccinate lyase subfamily.</text>
</comment>
<accession>A0A4R8R3X7</accession>
<dbReference type="InterPro" id="IPR000362">
    <property type="entry name" value="Fumarate_lyase_fam"/>
</dbReference>
<dbReference type="EMBL" id="PECC01000029">
    <property type="protein sequence ID" value="TDZ47777.1"/>
    <property type="molecule type" value="Genomic_DNA"/>
</dbReference>
<keyword evidence="3" id="KW-0658">Purine biosynthesis</keyword>
<comment type="catalytic activity">
    <reaction evidence="3">
        <text>(2S)-2-[5-amino-1-(5-phospho-beta-D-ribosyl)imidazole-4-carboxamido]succinate = 5-amino-1-(5-phospho-beta-D-ribosyl)imidazole-4-carboxamide + fumarate</text>
        <dbReference type="Rhea" id="RHEA:23920"/>
        <dbReference type="ChEBI" id="CHEBI:29806"/>
        <dbReference type="ChEBI" id="CHEBI:58443"/>
        <dbReference type="ChEBI" id="CHEBI:58475"/>
        <dbReference type="EC" id="4.3.2.2"/>
    </reaction>
</comment>
<dbReference type="Pfam" id="PF10397">
    <property type="entry name" value="ADSL_C"/>
    <property type="match status" value="1"/>
</dbReference>
<proteinExistence type="inferred from homology"/>
<protein>
    <recommendedName>
        <fullName evidence="2 3">Adenylosuccinate lyase</fullName>
        <shortName evidence="3">ASL</shortName>
        <ecNumber evidence="2 3">4.3.2.2</ecNumber>
    </recommendedName>
    <alternativeName>
        <fullName evidence="3">Adenylosuccinase</fullName>
    </alternativeName>
</protein>
<comment type="catalytic activity">
    <reaction evidence="3">
        <text>N(6)-(1,2-dicarboxyethyl)-AMP = fumarate + AMP</text>
        <dbReference type="Rhea" id="RHEA:16853"/>
        <dbReference type="ChEBI" id="CHEBI:29806"/>
        <dbReference type="ChEBI" id="CHEBI:57567"/>
        <dbReference type="ChEBI" id="CHEBI:456215"/>
        <dbReference type="EC" id="4.3.2.2"/>
    </reaction>
</comment>
<name>A0A4R8R3X7_9MYCO</name>
<dbReference type="PRINTS" id="PR00149">
    <property type="entry name" value="FUMRATELYASE"/>
</dbReference>
<dbReference type="GO" id="GO:0044208">
    <property type="term" value="P:'de novo' AMP biosynthetic process"/>
    <property type="evidence" value="ECO:0007669"/>
    <property type="project" value="UniProtKB-UniPathway"/>
</dbReference>
<dbReference type="SMART" id="SM00998">
    <property type="entry name" value="ADSL_C"/>
    <property type="match status" value="1"/>
</dbReference>
<comment type="pathway">
    <text evidence="3">Purine metabolism; IMP biosynthesis via de novo pathway; 5-amino-1-(5-phospho-D-ribosyl)imidazole-4-carboxamide from 5-amino-1-(5-phospho-D-ribosyl)imidazole-4-carboxylate: step 2/2.</text>
</comment>
<dbReference type="GO" id="GO:0070626">
    <property type="term" value="F:(S)-2-(5-amino-1-(5-phospho-D-ribosyl)imidazole-4-carboxamido) succinate lyase (fumarate-forming) activity"/>
    <property type="evidence" value="ECO:0007669"/>
    <property type="project" value="TreeGrafter"/>
</dbReference>
<dbReference type="PANTHER" id="PTHR43172">
    <property type="entry name" value="ADENYLOSUCCINATE LYASE"/>
    <property type="match status" value="1"/>
</dbReference>
<organism evidence="5 6">
    <name type="scientific">Mycobacteroides franklinii</name>
    <dbReference type="NCBI Taxonomy" id="948102"/>
    <lineage>
        <taxon>Bacteria</taxon>
        <taxon>Bacillati</taxon>
        <taxon>Actinomycetota</taxon>
        <taxon>Actinomycetes</taxon>
        <taxon>Mycobacteriales</taxon>
        <taxon>Mycobacteriaceae</taxon>
        <taxon>Mycobacteroides</taxon>
    </lineage>
</organism>
<comment type="caution">
    <text evidence="5">The sequence shown here is derived from an EMBL/GenBank/DDBJ whole genome shotgun (WGS) entry which is preliminary data.</text>
</comment>
<sequence length="457" mass="49719">MVQLWSPQSKVVLERQLWIAVLRAQRDLGIDVPDGVIEDYERVVEDVDLDSISARERVTRHDVKARIEEFNALAGHEHIHKGMTSRDLTENVEQLQIRRSLEYVHAHGVAVVARLASHAVEYRDVVMAGRSHNVAAQATTLGKRFASAADETLIALTRLRELLDRYPLRGIKGPMGTGQDMLDLFNGDTEKLAELEERVAGFLGFSSTLTSVGQVYPRSLDHDVVSALVQLGAGPSSLAHTVRLMAGHELVTEGFAPGQVGSSAMPHKMNTRSCERVNGLQVILRGYGSMVAELAGAQWNEGDVFCSVVRRVALPDAFFAIDGMIETFLTVLDEFGAYPAVIDRELRRYLPFLATTKVLMAAVRAGVGREEAHEVIKEHAVATALAMREKGAEPDLLGLLADDARLPLDRAALEAALADRASFTGAAADQVDRVVTEVEALAADYPDAAVYSPGAIL</sequence>
<dbReference type="Gene3D" id="1.20.200.10">
    <property type="entry name" value="Fumarase/aspartase (Central domain)"/>
    <property type="match status" value="1"/>
</dbReference>
<evidence type="ECO:0000259" key="4">
    <source>
        <dbReference type="SMART" id="SM00998"/>
    </source>
</evidence>
<dbReference type="Gene3D" id="1.10.275.60">
    <property type="match status" value="1"/>
</dbReference>
<dbReference type="InterPro" id="IPR019468">
    <property type="entry name" value="AdenyloSucc_lyase_C"/>
</dbReference>
<evidence type="ECO:0000313" key="6">
    <source>
        <dbReference type="Proteomes" id="UP000295165"/>
    </source>
</evidence>
<dbReference type="UniPathway" id="UPA00075">
    <property type="reaction ID" value="UER00336"/>
</dbReference>
<dbReference type="GO" id="GO:0004018">
    <property type="term" value="F:N6-(1,2-dicarboxyethyl)AMP AMP-lyase (fumarate-forming) activity"/>
    <property type="evidence" value="ECO:0007669"/>
    <property type="project" value="UniProtKB-UniRule"/>
</dbReference>
<comment type="pathway">
    <text evidence="3">Purine metabolism; AMP biosynthesis via de novo pathway; AMP from IMP: step 2/2.</text>
</comment>
<dbReference type="NCBIfam" id="TIGR00928">
    <property type="entry name" value="purB"/>
    <property type="match status" value="1"/>
</dbReference>
<dbReference type="Gene3D" id="1.10.40.30">
    <property type="entry name" value="Fumarase/aspartase (C-terminal domain)"/>
    <property type="match status" value="1"/>
</dbReference>
<dbReference type="SUPFAM" id="SSF48557">
    <property type="entry name" value="L-aspartase-like"/>
    <property type="match status" value="1"/>
</dbReference>
<dbReference type="GO" id="GO:0005829">
    <property type="term" value="C:cytosol"/>
    <property type="evidence" value="ECO:0007669"/>
    <property type="project" value="TreeGrafter"/>
</dbReference>
<dbReference type="GO" id="GO:0006189">
    <property type="term" value="P:'de novo' IMP biosynthetic process"/>
    <property type="evidence" value="ECO:0007669"/>
    <property type="project" value="UniProtKB-UniPathway"/>
</dbReference>
<gene>
    <name evidence="5" type="primary">purB</name>
    <name evidence="5" type="ORF">CCUG63697_04067</name>
</gene>
<keyword evidence="6" id="KW-1185">Reference proteome</keyword>
<keyword evidence="1 3" id="KW-0456">Lyase</keyword>
<dbReference type="Pfam" id="PF00206">
    <property type="entry name" value="Lyase_1"/>
    <property type="match status" value="1"/>
</dbReference>
<evidence type="ECO:0000256" key="3">
    <source>
        <dbReference type="RuleBase" id="RU361172"/>
    </source>
</evidence>
<dbReference type="PROSITE" id="PS00163">
    <property type="entry name" value="FUMARATE_LYASES"/>
    <property type="match status" value="1"/>
</dbReference>
<feature type="domain" description="Adenylosuccinate lyase C-terminal" evidence="4">
    <location>
        <begin position="350"/>
        <end position="435"/>
    </location>
</feature>
<dbReference type="PANTHER" id="PTHR43172:SF1">
    <property type="entry name" value="ADENYLOSUCCINATE LYASE"/>
    <property type="match status" value="1"/>
</dbReference>
<evidence type="ECO:0000313" key="5">
    <source>
        <dbReference type="EMBL" id="TDZ47777.1"/>
    </source>
</evidence>
<evidence type="ECO:0000256" key="1">
    <source>
        <dbReference type="ARBA" id="ARBA00023239"/>
    </source>
</evidence>
<dbReference type="InterPro" id="IPR008948">
    <property type="entry name" value="L-Aspartase-like"/>
</dbReference>
<dbReference type="UniPathway" id="UPA00074">
    <property type="reaction ID" value="UER00132"/>
</dbReference>
<dbReference type="EC" id="4.3.2.2" evidence="2 3"/>
<evidence type="ECO:0000256" key="2">
    <source>
        <dbReference type="NCBIfam" id="TIGR00928"/>
    </source>
</evidence>
<dbReference type="InterPro" id="IPR022761">
    <property type="entry name" value="Fumarate_lyase_N"/>
</dbReference>
<dbReference type="InterPro" id="IPR020557">
    <property type="entry name" value="Fumarate_lyase_CS"/>
</dbReference>
<dbReference type="Proteomes" id="UP000295165">
    <property type="component" value="Unassembled WGS sequence"/>
</dbReference>
<dbReference type="InterPro" id="IPR004769">
    <property type="entry name" value="Pur_lyase"/>
</dbReference>